<keyword evidence="1" id="KW-0812">Transmembrane</keyword>
<evidence type="ECO:0000313" key="3">
    <source>
        <dbReference type="Proteomes" id="UP000655588"/>
    </source>
</evidence>
<keyword evidence="3" id="KW-1185">Reference proteome</keyword>
<dbReference type="AlphaFoldDB" id="A0A833RR68"/>
<reference evidence="2" key="1">
    <citation type="submission" date="2019-11" db="EMBL/GenBank/DDBJ databases">
        <title>The nuclear and mitochondrial genomes of Frieseomelitta varia - a highly eusocial stingless bee (Meliponini) with a permanently sterile worker caste.</title>
        <authorList>
            <person name="Freitas F.C.P."/>
            <person name="Lourenco A.P."/>
            <person name="Nunes F.M.F."/>
            <person name="Paschoal A.R."/>
            <person name="Abreu F.C.P."/>
            <person name="Barbin F.O."/>
            <person name="Bataglia L."/>
            <person name="Cardoso-Junior C.A.M."/>
            <person name="Cervoni M.S."/>
            <person name="Silva S.R."/>
            <person name="Dalarmi F."/>
            <person name="Del Lama M.A."/>
            <person name="Depintor T.S."/>
            <person name="Ferreira K.M."/>
            <person name="Goria P.S."/>
            <person name="Jaskot M.C."/>
            <person name="Lago D.C."/>
            <person name="Luna-Lucena D."/>
            <person name="Moda L.M."/>
            <person name="Nascimento L."/>
            <person name="Pedrino M."/>
            <person name="Rabico F.O."/>
            <person name="Sanches F.C."/>
            <person name="Santos D.E."/>
            <person name="Santos C.G."/>
            <person name="Vieira J."/>
            <person name="Lopes T.F."/>
            <person name="Barchuk A.R."/>
            <person name="Hartfelder K."/>
            <person name="Simoes Z.L.P."/>
            <person name="Bitondi M.M.G."/>
            <person name="Pinheiro D.G."/>
        </authorList>
    </citation>
    <scope>NUCLEOTIDE SEQUENCE</scope>
    <source>
        <strain evidence="2">USP_RPSP 00005682</strain>
        <tissue evidence="2">Whole individual</tissue>
    </source>
</reference>
<organism evidence="2 3">
    <name type="scientific">Frieseomelitta varia</name>
    <dbReference type="NCBI Taxonomy" id="561572"/>
    <lineage>
        <taxon>Eukaryota</taxon>
        <taxon>Metazoa</taxon>
        <taxon>Ecdysozoa</taxon>
        <taxon>Arthropoda</taxon>
        <taxon>Hexapoda</taxon>
        <taxon>Insecta</taxon>
        <taxon>Pterygota</taxon>
        <taxon>Neoptera</taxon>
        <taxon>Endopterygota</taxon>
        <taxon>Hymenoptera</taxon>
        <taxon>Apocrita</taxon>
        <taxon>Aculeata</taxon>
        <taxon>Apoidea</taxon>
        <taxon>Anthophila</taxon>
        <taxon>Apidae</taxon>
        <taxon>Frieseomelitta</taxon>
    </lineage>
</organism>
<feature type="transmembrane region" description="Helical" evidence="1">
    <location>
        <begin position="72"/>
        <end position="90"/>
    </location>
</feature>
<dbReference type="EMBL" id="WNWW01000888">
    <property type="protein sequence ID" value="KAF3421086.1"/>
    <property type="molecule type" value="Genomic_DNA"/>
</dbReference>
<evidence type="ECO:0000313" key="2">
    <source>
        <dbReference type="EMBL" id="KAF3421086.1"/>
    </source>
</evidence>
<name>A0A833RR68_9HYME</name>
<sequence>MIFLHPESHGAEEITPSCQQVDQSIVWLKGNIQLSSNWQCDMLHFAIAKQYTDTTVRVIAIEKMWRTLPVTSGPLTVLVLFITIVSSNFYKQQTMIYESASSRPNYLCPKVVI</sequence>
<dbReference type="Proteomes" id="UP000655588">
    <property type="component" value="Unassembled WGS sequence"/>
</dbReference>
<evidence type="ECO:0000256" key="1">
    <source>
        <dbReference type="SAM" id="Phobius"/>
    </source>
</evidence>
<keyword evidence="1" id="KW-1133">Transmembrane helix</keyword>
<accession>A0A833RR68</accession>
<proteinExistence type="predicted"/>
<protein>
    <submittedName>
        <fullName evidence="2">Uncharacterized protein</fullName>
    </submittedName>
</protein>
<keyword evidence="1" id="KW-0472">Membrane</keyword>
<gene>
    <name evidence="2" type="ORF">E2986_11163</name>
</gene>
<comment type="caution">
    <text evidence="2">The sequence shown here is derived from an EMBL/GenBank/DDBJ whole genome shotgun (WGS) entry which is preliminary data.</text>
</comment>